<dbReference type="PIRSF" id="PIRSF003085">
    <property type="entry name" value="CMAS"/>
    <property type="match status" value="1"/>
</dbReference>
<dbReference type="PANTHER" id="PTHR43667">
    <property type="entry name" value="CYCLOPROPANE-FATTY-ACYL-PHOSPHOLIPID SYNTHASE"/>
    <property type="match status" value="1"/>
</dbReference>
<evidence type="ECO:0000256" key="4">
    <source>
        <dbReference type="ARBA" id="ARBA00022691"/>
    </source>
</evidence>
<keyword evidence="3 7" id="KW-0808">Transferase</keyword>
<evidence type="ECO:0000313" key="8">
    <source>
        <dbReference type="Proteomes" id="UP001168540"/>
    </source>
</evidence>
<feature type="domain" description="DUF7884" evidence="6">
    <location>
        <begin position="7"/>
        <end position="84"/>
    </location>
</feature>
<dbReference type="Gene3D" id="3.40.50.150">
    <property type="entry name" value="Vaccinia Virus protein VP39"/>
    <property type="match status" value="1"/>
</dbReference>
<dbReference type="GO" id="GO:0008168">
    <property type="term" value="F:methyltransferase activity"/>
    <property type="evidence" value="ECO:0007669"/>
    <property type="project" value="UniProtKB-KW"/>
</dbReference>
<dbReference type="EC" id="2.1.1.-" evidence="7"/>
<gene>
    <name evidence="7" type="ORF">QU481_07560</name>
</gene>
<organism evidence="7 8">
    <name type="scientific">Crenobacter oryzisoli</name>
    <dbReference type="NCBI Taxonomy" id="3056844"/>
    <lineage>
        <taxon>Bacteria</taxon>
        <taxon>Pseudomonadati</taxon>
        <taxon>Pseudomonadota</taxon>
        <taxon>Betaproteobacteria</taxon>
        <taxon>Neisseriales</taxon>
        <taxon>Neisseriaceae</taxon>
        <taxon>Crenobacter</taxon>
    </lineage>
</organism>
<dbReference type="InterPro" id="IPR003333">
    <property type="entry name" value="CMAS"/>
</dbReference>
<dbReference type="SUPFAM" id="SSF53335">
    <property type="entry name" value="S-adenosyl-L-methionine-dependent methyltransferases"/>
    <property type="match status" value="1"/>
</dbReference>
<evidence type="ECO:0000259" key="6">
    <source>
        <dbReference type="Pfam" id="PF25371"/>
    </source>
</evidence>
<dbReference type="RefSeq" id="WP_289829322.1">
    <property type="nucleotide sequence ID" value="NZ_JAUEDK010000009.1"/>
</dbReference>
<evidence type="ECO:0000256" key="1">
    <source>
        <dbReference type="ARBA" id="ARBA00010815"/>
    </source>
</evidence>
<evidence type="ECO:0000313" key="7">
    <source>
        <dbReference type="EMBL" id="MDN0074748.1"/>
    </source>
</evidence>
<accession>A0ABT7XLT0</accession>
<protein>
    <submittedName>
        <fullName evidence="7">Cyclopropane-fatty-acyl-phospholipid synthase family protein</fullName>
        <ecNumber evidence="7">2.1.1.-</ecNumber>
    </submittedName>
</protein>
<dbReference type="InterPro" id="IPR057206">
    <property type="entry name" value="DUF7884"/>
</dbReference>
<dbReference type="InterPro" id="IPR029063">
    <property type="entry name" value="SAM-dependent_MTases_sf"/>
</dbReference>
<name>A0ABT7XLT0_9NEIS</name>
<dbReference type="Pfam" id="PF02353">
    <property type="entry name" value="CMAS"/>
    <property type="match status" value="1"/>
</dbReference>
<dbReference type="CDD" id="cd02440">
    <property type="entry name" value="AdoMet_MTases"/>
    <property type="match status" value="1"/>
</dbReference>
<comment type="caution">
    <text evidence="7">The sequence shown here is derived from an EMBL/GenBank/DDBJ whole genome shotgun (WGS) entry which is preliminary data.</text>
</comment>
<keyword evidence="4" id="KW-0949">S-adenosyl-L-methionine</keyword>
<sequence length="400" mass="45489">MLFKTALHTLFGSLQGETFQVHYWDGEDRRYGDGIDSAFTLRFHREPPVHLENPLVYLGECYSDGVYDIDGDWNALFRLINANKVRLIPDAVSRTLQRVGGTLGKLKRHQKDNIAHHYDLGNAFYRLWLDDTMCYSCAFFRHPDDSLEQAQLNKIALCLDKLGIEPGMRLLDIGCGWGQLAIAAAERGARVVGLTLSEEQATGARIRIAECGLSDRVEIRLMDYLDLKGEVERFDRIVSVGMFEHVGSAHYTDFFDRAADSLEPGGLMLLHSITSLSSDPPNPWVDKHIFPGGQIPAVAEIIAQLAGHDLHLLHVESLRLHYARTLEHWLERFNGEHEAVRALFGERFIRMWTLYLKGSAASFRSADLDIHQFLLSKGLNNHLPRHWGHLYHEGEAPQRW</sequence>
<dbReference type="GO" id="GO:0032259">
    <property type="term" value="P:methylation"/>
    <property type="evidence" value="ECO:0007669"/>
    <property type="project" value="UniProtKB-KW"/>
</dbReference>
<dbReference type="EMBL" id="JAUEDK010000009">
    <property type="protein sequence ID" value="MDN0074748.1"/>
    <property type="molecule type" value="Genomic_DNA"/>
</dbReference>
<evidence type="ECO:0000256" key="3">
    <source>
        <dbReference type="ARBA" id="ARBA00022679"/>
    </source>
</evidence>
<evidence type="ECO:0000256" key="5">
    <source>
        <dbReference type="ARBA" id="ARBA00023098"/>
    </source>
</evidence>
<keyword evidence="8" id="KW-1185">Reference proteome</keyword>
<dbReference type="InterPro" id="IPR050723">
    <property type="entry name" value="CFA/CMAS"/>
</dbReference>
<proteinExistence type="inferred from homology"/>
<dbReference type="Proteomes" id="UP001168540">
    <property type="component" value="Unassembled WGS sequence"/>
</dbReference>
<evidence type="ECO:0000256" key="2">
    <source>
        <dbReference type="ARBA" id="ARBA00022603"/>
    </source>
</evidence>
<dbReference type="PANTHER" id="PTHR43667:SF1">
    <property type="entry name" value="CYCLOPROPANE-FATTY-ACYL-PHOSPHOLIPID SYNTHASE"/>
    <property type="match status" value="1"/>
</dbReference>
<comment type="similarity">
    <text evidence="1">Belongs to the CFA/CMAS family.</text>
</comment>
<dbReference type="Pfam" id="PF25371">
    <property type="entry name" value="DUF7884"/>
    <property type="match status" value="1"/>
</dbReference>
<keyword evidence="5" id="KW-0443">Lipid metabolism</keyword>
<keyword evidence="2 7" id="KW-0489">Methyltransferase</keyword>
<reference evidence="7" key="1">
    <citation type="submission" date="2023-06" db="EMBL/GenBank/DDBJ databases">
        <authorList>
            <person name="Zhang S."/>
        </authorList>
    </citation>
    <scope>NUCLEOTIDE SEQUENCE</scope>
    <source>
        <strain evidence="7">SG2303</strain>
    </source>
</reference>